<reference evidence="1 2" key="1">
    <citation type="submission" date="2017-03" db="EMBL/GenBank/DDBJ databases">
        <authorList>
            <person name="Safronova V.I."/>
            <person name="Sazanova A.L."/>
            <person name="Chirak E.R."/>
        </authorList>
    </citation>
    <scope>NUCLEOTIDE SEQUENCE [LARGE SCALE GENOMIC DNA]</scope>
    <source>
        <strain evidence="1 2">Opo-243</strain>
    </source>
</reference>
<accession>A0A4Q1VHA8</accession>
<organism evidence="1 2">
    <name type="scientific">Bradyrhizobium betae</name>
    <dbReference type="NCBI Taxonomy" id="244734"/>
    <lineage>
        <taxon>Bacteria</taxon>
        <taxon>Pseudomonadati</taxon>
        <taxon>Pseudomonadota</taxon>
        <taxon>Alphaproteobacteria</taxon>
        <taxon>Hyphomicrobiales</taxon>
        <taxon>Nitrobacteraceae</taxon>
        <taxon>Bradyrhizobium</taxon>
    </lineage>
</organism>
<name>A0A4Q1VHA8_9BRAD</name>
<evidence type="ECO:0000313" key="2">
    <source>
        <dbReference type="Proteomes" id="UP000290819"/>
    </source>
</evidence>
<gene>
    <name evidence="1" type="ORF">B5V03_06380</name>
</gene>
<evidence type="ECO:0000313" key="1">
    <source>
        <dbReference type="EMBL" id="RXT50610.1"/>
    </source>
</evidence>
<dbReference type="EMBL" id="MZXW01000013">
    <property type="protein sequence ID" value="RXT50610.1"/>
    <property type="molecule type" value="Genomic_DNA"/>
</dbReference>
<sequence length="63" mass="7193">MLRMRVVLRRRFQILSVVPANAGTHNPREEFGEAGRSGFAPRAIDKFRGMGPCFRRDDTGECR</sequence>
<proteinExistence type="predicted"/>
<dbReference type="AlphaFoldDB" id="A0A4Q1VHA8"/>
<keyword evidence="2" id="KW-1185">Reference proteome</keyword>
<protein>
    <submittedName>
        <fullName evidence="1">Uncharacterized protein</fullName>
    </submittedName>
</protein>
<comment type="caution">
    <text evidence="1">The sequence shown here is derived from an EMBL/GenBank/DDBJ whole genome shotgun (WGS) entry which is preliminary data.</text>
</comment>
<dbReference type="Proteomes" id="UP000290819">
    <property type="component" value="Unassembled WGS sequence"/>
</dbReference>